<feature type="compositionally biased region" description="Basic residues" evidence="3">
    <location>
        <begin position="131"/>
        <end position="145"/>
    </location>
</feature>
<protein>
    <recommendedName>
        <fullName evidence="1">3-dehydroquinate dehydratase</fullName>
        <ecNumber evidence="1">4.2.1.10</ecNumber>
    </recommendedName>
</protein>
<dbReference type="Proteomes" id="UP001162029">
    <property type="component" value="Unassembled WGS sequence"/>
</dbReference>
<feature type="compositionally biased region" description="Basic and acidic residues" evidence="3">
    <location>
        <begin position="93"/>
        <end position="102"/>
    </location>
</feature>
<evidence type="ECO:0000256" key="1">
    <source>
        <dbReference type="ARBA" id="ARBA00012060"/>
    </source>
</evidence>
<organism evidence="4 5">
    <name type="scientific">Peronospora destructor</name>
    <dbReference type="NCBI Taxonomy" id="86335"/>
    <lineage>
        <taxon>Eukaryota</taxon>
        <taxon>Sar</taxon>
        <taxon>Stramenopiles</taxon>
        <taxon>Oomycota</taxon>
        <taxon>Peronosporomycetes</taxon>
        <taxon>Peronosporales</taxon>
        <taxon>Peronosporaceae</taxon>
        <taxon>Peronospora</taxon>
    </lineage>
</organism>
<reference evidence="4" key="1">
    <citation type="submission" date="2022-12" db="EMBL/GenBank/DDBJ databases">
        <authorList>
            <person name="Webb A."/>
        </authorList>
    </citation>
    <scope>NUCLEOTIDE SEQUENCE</scope>
    <source>
        <strain evidence="4">Pd1</strain>
    </source>
</reference>
<dbReference type="EMBL" id="CANTFM010001433">
    <property type="protein sequence ID" value="CAI5739350.1"/>
    <property type="molecule type" value="Genomic_DNA"/>
</dbReference>
<feature type="region of interest" description="Disordered" evidence="3">
    <location>
        <begin position="93"/>
        <end position="151"/>
    </location>
</feature>
<dbReference type="Gene3D" id="3.40.50.9100">
    <property type="entry name" value="Dehydroquinase, class II"/>
    <property type="match status" value="1"/>
</dbReference>
<evidence type="ECO:0000256" key="2">
    <source>
        <dbReference type="ARBA" id="ARBA00023239"/>
    </source>
</evidence>
<dbReference type="InterPro" id="IPR036441">
    <property type="entry name" value="DHquinase_II_sf"/>
</dbReference>
<evidence type="ECO:0000256" key="3">
    <source>
        <dbReference type="SAM" id="MobiDB-lite"/>
    </source>
</evidence>
<keyword evidence="5" id="KW-1185">Reference proteome</keyword>
<dbReference type="SUPFAM" id="SSF52304">
    <property type="entry name" value="Type II 3-dehydroquinate dehydratase"/>
    <property type="match status" value="1"/>
</dbReference>
<comment type="caution">
    <text evidence="4">The sequence shown here is derived from an EMBL/GenBank/DDBJ whole genome shotgun (WGS) entry which is preliminary data.</text>
</comment>
<sequence>MQAGRFQLAFSLFEIDLSPRQTPVSTTEKLPRSDTKRASALQQMDAENDIHRLHNEMSKLFGEQVAQYEGDRSLSIAKKAVTVVEKTTQTRADRTELYKEDDANAGETGGTEQSEESPILDTKPVGADAKLKKKQSFSGEKKKKTGRENSSNTLPVNVLLLQGPCSFMRGECDDIGRKELWQRLQALADDLKVVVKSHNYDSEKLVLKKILNARVDQVIVLCWNISLSKSPFIVHALELIQSNTIIVSPSNVEHGPLPVNVVGVLSGFGDQSLSLAMNAAGNFCGPNASKGQKPCKTSDTKSVQGSLCDASVKKANAKSSAKAKESILTCYLCANKGHIKSKFPDLPRNTT</sequence>
<dbReference type="GO" id="GO:0003855">
    <property type="term" value="F:3-dehydroquinate dehydratase activity"/>
    <property type="evidence" value="ECO:0007669"/>
    <property type="project" value="UniProtKB-EC"/>
</dbReference>
<feature type="region of interest" description="Disordered" evidence="3">
    <location>
        <begin position="20"/>
        <end position="41"/>
    </location>
</feature>
<proteinExistence type="predicted"/>
<name>A0AAV0UUG8_9STRA</name>
<evidence type="ECO:0000313" key="5">
    <source>
        <dbReference type="Proteomes" id="UP001162029"/>
    </source>
</evidence>
<gene>
    <name evidence="4" type="ORF">PDE001_LOCUS7174</name>
</gene>
<accession>A0AAV0UUG8</accession>
<keyword evidence="2" id="KW-0456">Lyase</keyword>
<dbReference type="EC" id="4.2.1.10" evidence="1"/>
<dbReference type="AlphaFoldDB" id="A0AAV0UUG8"/>
<evidence type="ECO:0000313" key="4">
    <source>
        <dbReference type="EMBL" id="CAI5739350.1"/>
    </source>
</evidence>